<feature type="transmembrane region" description="Helical" evidence="13">
    <location>
        <begin position="99"/>
        <end position="124"/>
    </location>
</feature>
<dbReference type="GO" id="GO:0015297">
    <property type="term" value="F:antiporter activity"/>
    <property type="evidence" value="ECO:0007669"/>
    <property type="project" value="UniProtKB-KW"/>
</dbReference>
<evidence type="ECO:0000313" key="15">
    <source>
        <dbReference type="Proteomes" id="UP000655830"/>
    </source>
</evidence>
<evidence type="ECO:0000256" key="6">
    <source>
        <dbReference type="ARBA" id="ARBA00022449"/>
    </source>
</evidence>
<keyword evidence="8 13" id="KW-0812">Transmembrane</keyword>
<evidence type="ECO:0000256" key="12">
    <source>
        <dbReference type="ARBA" id="ARBA00031636"/>
    </source>
</evidence>
<evidence type="ECO:0000256" key="1">
    <source>
        <dbReference type="ARBA" id="ARBA00003408"/>
    </source>
</evidence>
<dbReference type="GO" id="GO:0006811">
    <property type="term" value="P:monoatomic ion transport"/>
    <property type="evidence" value="ECO:0007669"/>
    <property type="project" value="UniProtKB-KW"/>
</dbReference>
<feature type="transmembrane region" description="Helical" evidence="13">
    <location>
        <begin position="196"/>
        <end position="217"/>
    </location>
</feature>
<dbReference type="Pfam" id="PF01554">
    <property type="entry name" value="MatE"/>
    <property type="match status" value="2"/>
</dbReference>
<evidence type="ECO:0000256" key="2">
    <source>
        <dbReference type="ARBA" id="ARBA00004651"/>
    </source>
</evidence>
<feature type="transmembrane region" description="Helical" evidence="13">
    <location>
        <begin position="319"/>
        <end position="338"/>
    </location>
</feature>
<evidence type="ECO:0000256" key="7">
    <source>
        <dbReference type="ARBA" id="ARBA00022475"/>
    </source>
</evidence>
<dbReference type="AlphaFoldDB" id="A0A926EG19"/>
<dbReference type="InterPro" id="IPR048279">
    <property type="entry name" value="MdtK-like"/>
</dbReference>
<evidence type="ECO:0000256" key="9">
    <source>
        <dbReference type="ARBA" id="ARBA00022989"/>
    </source>
</evidence>
<evidence type="ECO:0000256" key="3">
    <source>
        <dbReference type="ARBA" id="ARBA00010199"/>
    </source>
</evidence>
<keyword evidence="6" id="KW-0050">Antiport</keyword>
<gene>
    <name evidence="14" type="ORF">H8718_05035</name>
</gene>
<dbReference type="GO" id="GO:0042910">
    <property type="term" value="F:xenobiotic transmembrane transporter activity"/>
    <property type="evidence" value="ECO:0007669"/>
    <property type="project" value="InterPro"/>
</dbReference>
<keyword evidence="10" id="KW-0406">Ion transport</keyword>
<keyword evidence="9 13" id="KW-1133">Transmembrane helix</keyword>
<dbReference type="PIRSF" id="PIRSF006603">
    <property type="entry name" value="DinF"/>
    <property type="match status" value="1"/>
</dbReference>
<comment type="subcellular location">
    <subcellularLocation>
        <location evidence="2">Cell membrane</location>
        <topology evidence="2">Multi-pass membrane protein</topology>
    </subcellularLocation>
</comment>
<feature type="transmembrane region" description="Helical" evidence="13">
    <location>
        <begin position="55"/>
        <end position="78"/>
    </location>
</feature>
<dbReference type="NCBIfam" id="TIGR00797">
    <property type="entry name" value="matE"/>
    <property type="match status" value="1"/>
</dbReference>
<accession>A0A926EG19</accession>
<dbReference type="Proteomes" id="UP000655830">
    <property type="component" value="Unassembled WGS sequence"/>
</dbReference>
<evidence type="ECO:0000256" key="4">
    <source>
        <dbReference type="ARBA" id="ARBA00020268"/>
    </source>
</evidence>
<organism evidence="14 15">
    <name type="scientific">Zhenhengia yiwuensis</name>
    <dbReference type="NCBI Taxonomy" id="2763666"/>
    <lineage>
        <taxon>Bacteria</taxon>
        <taxon>Bacillati</taxon>
        <taxon>Bacillota</taxon>
        <taxon>Clostridia</taxon>
        <taxon>Lachnospirales</taxon>
        <taxon>Lachnospiraceae</taxon>
        <taxon>Zhenhengia</taxon>
    </lineage>
</organism>
<feature type="transmembrane region" description="Helical" evidence="13">
    <location>
        <begin position="17"/>
        <end position="35"/>
    </location>
</feature>
<dbReference type="InterPro" id="IPR050222">
    <property type="entry name" value="MATE_MdtK"/>
</dbReference>
<protein>
    <recommendedName>
        <fullName evidence="4">Probable multidrug resistance protein NorM</fullName>
    </recommendedName>
    <alternativeName>
        <fullName evidence="12">Multidrug-efflux transporter</fullName>
    </alternativeName>
</protein>
<evidence type="ECO:0000256" key="13">
    <source>
        <dbReference type="SAM" id="Phobius"/>
    </source>
</evidence>
<dbReference type="GO" id="GO:0005886">
    <property type="term" value="C:plasma membrane"/>
    <property type="evidence" value="ECO:0007669"/>
    <property type="project" value="UniProtKB-SubCell"/>
</dbReference>
<keyword evidence="7" id="KW-1003">Cell membrane</keyword>
<comment type="function">
    <text evidence="1">Multidrug efflux pump.</text>
</comment>
<name>A0A926EG19_9FIRM</name>
<keyword evidence="15" id="KW-1185">Reference proteome</keyword>
<comment type="similarity">
    <text evidence="3">Belongs to the multi antimicrobial extrusion (MATE) (TC 2.A.66.1) family.</text>
</comment>
<evidence type="ECO:0000256" key="11">
    <source>
        <dbReference type="ARBA" id="ARBA00023136"/>
    </source>
</evidence>
<sequence length="459" mass="49756">MEKSKVKSMTEGSPSKLILRFFMPLLLGMIFQQFYNMMDTMIVGQFLGAKALAAVGGTGSINFMIIGFCMGVCNGFAIPVAKAFGAQDESSLRKYVANSVWLAILFSLVTTIIVCVLCRQILMWMGTPSDIFEDSYAYIFVIFLGIPVVYLYNLLSGILRSLGDSKTPLYFLIISSLLNIVLDLIAILVLDMGVGGAAWATVISQGISGILCLLYMMKNYSILKIKKEEWVPNGQLMKTLCMMGVPMGLQYSITAIGSVILQTAVNSLGSMAVAAITAGNKINMIFCCPFDAMGSTMATYAGQNVGAGKFDRVTDGAKACSIMAIIYSVISCIILSAFGETLALIFVNKAEVEVIKNAALLLKYTSLFFFPLALVNIVRFSIQGMGFGNLAMFAGVCEMIARGMVGFVFVPMIGYTAACFAGPVAWIMADLFLIPAYFYVLKKLKTKYEQDYAGIVLEG</sequence>
<keyword evidence="5" id="KW-0813">Transport</keyword>
<dbReference type="RefSeq" id="WP_249332036.1">
    <property type="nucleotide sequence ID" value="NZ_JACRSY010000006.1"/>
</dbReference>
<dbReference type="CDD" id="cd13138">
    <property type="entry name" value="MATE_yoeA_like"/>
    <property type="match status" value="1"/>
</dbReference>
<feature type="transmembrane region" description="Helical" evidence="13">
    <location>
        <begin position="167"/>
        <end position="190"/>
    </location>
</feature>
<proteinExistence type="inferred from homology"/>
<evidence type="ECO:0000256" key="10">
    <source>
        <dbReference type="ARBA" id="ARBA00023065"/>
    </source>
</evidence>
<dbReference type="PANTHER" id="PTHR43298">
    <property type="entry name" value="MULTIDRUG RESISTANCE PROTEIN NORM-RELATED"/>
    <property type="match status" value="1"/>
</dbReference>
<dbReference type="InterPro" id="IPR002528">
    <property type="entry name" value="MATE_fam"/>
</dbReference>
<feature type="transmembrane region" description="Helical" evidence="13">
    <location>
        <begin position="390"/>
        <end position="414"/>
    </location>
</feature>
<dbReference type="PANTHER" id="PTHR43298:SF2">
    <property type="entry name" value="FMN_FAD EXPORTER YEEO-RELATED"/>
    <property type="match status" value="1"/>
</dbReference>
<feature type="transmembrane region" description="Helical" evidence="13">
    <location>
        <begin position="358"/>
        <end position="378"/>
    </location>
</feature>
<reference evidence="14" key="1">
    <citation type="submission" date="2020-08" db="EMBL/GenBank/DDBJ databases">
        <title>Genome public.</title>
        <authorList>
            <person name="Liu C."/>
            <person name="Sun Q."/>
        </authorList>
    </citation>
    <scope>NUCLEOTIDE SEQUENCE</scope>
    <source>
        <strain evidence="14">NSJ-12</strain>
    </source>
</reference>
<feature type="transmembrane region" description="Helical" evidence="13">
    <location>
        <begin position="420"/>
        <end position="440"/>
    </location>
</feature>
<evidence type="ECO:0000256" key="5">
    <source>
        <dbReference type="ARBA" id="ARBA00022448"/>
    </source>
</evidence>
<keyword evidence="11 13" id="KW-0472">Membrane</keyword>
<evidence type="ECO:0000313" key="14">
    <source>
        <dbReference type="EMBL" id="MBC8578896.1"/>
    </source>
</evidence>
<feature type="transmembrane region" description="Helical" evidence="13">
    <location>
        <begin position="136"/>
        <end position="155"/>
    </location>
</feature>
<dbReference type="EMBL" id="JACRSY010000006">
    <property type="protein sequence ID" value="MBC8578896.1"/>
    <property type="molecule type" value="Genomic_DNA"/>
</dbReference>
<comment type="caution">
    <text evidence="14">The sequence shown here is derived from an EMBL/GenBank/DDBJ whole genome shotgun (WGS) entry which is preliminary data.</text>
</comment>
<evidence type="ECO:0000256" key="8">
    <source>
        <dbReference type="ARBA" id="ARBA00022692"/>
    </source>
</evidence>